<evidence type="ECO:0000313" key="2">
    <source>
        <dbReference type="Proteomes" id="UP001430848"/>
    </source>
</evidence>
<sequence length="122" mass="13738">MSSSSTKYYKVYRVQFPLSLADPDMPSPRYHNIIWVETEAGKNGVKHHVTGDIVGVAYHHPSNSKTKPHAIECIGYTEKSTEEWKAFLKGVPAPPAQKAFNVKTMKTEPFKTKNPLTFYQPG</sequence>
<keyword evidence="2" id="KW-1185">Reference proteome</keyword>
<name>A0ABR1NLS9_DIAER</name>
<gene>
    <name evidence="1" type="ORF">SLS63_014025</name>
</gene>
<organism evidence="1 2">
    <name type="scientific">Diaporthe eres</name>
    <name type="common">Phomopsis oblonga</name>
    <dbReference type="NCBI Taxonomy" id="83184"/>
    <lineage>
        <taxon>Eukaryota</taxon>
        <taxon>Fungi</taxon>
        <taxon>Dikarya</taxon>
        <taxon>Ascomycota</taxon>
        <taxon>Pezizomycotina</taxon>
        <taxon>Sordariomycetes</taxon>
        <taxon>Sordariomycetidae</taxon>
        <taxon>Diaporthales</taxon>
        <taxon>Diaporthaceae</taxon>
        <taxon>Diaporthe</taxon>
        <taxon>Diaporthe eres species complex</taxon>
    </lineage>
</organism>
<reference evidence="1 2" key="1">
    <citation type="submission" date="2024-02" db="EMBL/GenBank/DDBJ databases">
        <title>De novo assembly and annotation of 12 fungi associated with fruit tree decline syndrome in Ontario, Canada.</title>
        <authorList>
            <person name="Sulman M."/>
            <person name="Ellouze W."/>
            <person name="Ilyukhin E."/>
        </authorList>
    </citation>
    <scope>NUCLEOTIDE SEQUENCE [LARGE SCALE GENOMIC DNA]</scope>
    <source>
        <strain evidence="1 2">M169</strain>
    </source>
</reference>
<proteinExistence type="predicted"/>
<dbReference type="Pfam" id="PF20174">
    <property type="entry name" value="DUF6540"/>
    <property type="match status" value="1"/>
</dbReference>
<dbReference type="Proteomes" id="UP001430848">
    <property type="component" value="Unassembled WGS sequence"/>
</dbReference>
<protein>
    <submittedName>
        <fullName evidence="1">Uncharacterized protein</fullName>
    </submittedName>
</protein>
<evidence type="ECO:0000313" key="1">
    <source>
        <dbReference type="EMBL" id="KAK7706084.1"/>
    </source>
</evidence>
<dbReference type="EMBL" id="JAKNSF020000225">
    <property type="protein sequence ID" value="KAK7706084.1"/>
    <property type="molecule type" value="Genomic_DNA"/>
</dbReference>
<comment type="caution">
    <text evidence="1">The sequence shown here is derived from an EMBL/GenBank/DDBJ whole genome shotgun (WGS) entry which is preliminary data.</text>
</comment>
<accession>A0ABR1NLS9</accession>
<dbReference type="InterPro" id="IPR046670">
    <property type="entry name" value="DUF6540"/>
</dbReference>